<evidence type="ECO:0000259" key="9">
    <source>
        <dbReference type="SMART" id="SM00382"/>
    </source>
</evidence>
<dbReference type="CDD" id="cd18137">
    <property type="entry name" value="HLD_clamp_pol_III_gamma_tau"/>
    <property type="match status" value="1"/>
</dbReference>
<dbReference type="CDD" id="cd00009">
    <property type="entry name" value="AAA"/>
    <property type="match status" value="1"/>
</dbReference>
<dbReference type="GO" id="GO:0003887">
    <property type="term" value="F:DNA-directed DNA polymerase activity"/>
    <property type="evidence" value="ECO:0007669"/>
    <property type="project" value="InterPro"/>
</dbReference>
<dbReference type="InterPro" id="IPR022754">
    <property type="entry name" value="DNA_pol_III_gamma-3"/>
</dbReference>
<dbReference type="PANTHER" id="PTHR11669:SF63">
    <property type="entry name" value="PROTEIN STICHEL"/>
    <property type="match status" value="1"/>
</dbReference>
<feature type="domain" description="AAA+ ATPase" evidence="9">
    <location>
        <begin position="478"/>
        <end position="622"/>
    </location>
</feature>
<dbReference type="FunFam" id="3.40.50.300:FF:000014">
    <property type="entry name" value="DNA polymerase III subunit gamma/tau"/>
    <property type="match status" value="1"/>
</dbReference>
<keyword evidence="2" id="KW-0479">Metal-binding</keyword>
<dbReference type="InterPro" id="IPR027417">
    <property type="entry name" value="P-loop_NTPase"/>
</dbReference>
<feature type="region of interest" description="Disordered" evidence="8">
    <location>
        <begin position="372"/>
        <end position="396"/>
    </location>
</feature>
<dbReference type="KEGG" id="nnu:104593900"/>
<dbReference type="InterPro" id="IPR054506">
    <property type="entry name" value="DnaA_N-like_STI"/>
</dbReference>
<dbReference type="InterPro" id="IPR003593">
    <property type="entry name" value="AAA+_ATPase"/>
</dbReference>
<dbReference type="InterPro" id="IPR012763">
    <property type="entry name" value="DNA_pol_III_sug/sutau_N"/>
</dbReference>
<dbReference type="NCBIfam" id="TIGR02397">
    <property type="entry name" value="dnaX_nterm"/>
    <property type="match status" value="1"/>
</dbReference>
<dbReference type="Pfam" id="PF13177">
    <property type="entry name" value="DNA_pol3_delta2"/>
    <property type="match status" value="1"/>
</dbReference>
<dbReference type="InterPro" id="IPR050238">
    <property type="entry name" value="DNA_Rep/Repair_Clamp_Loader"/>
</dbReference>
<dbReference type="SMART" id="SM00382">
    <property type="entry name" value="AAA"/>
    <property type="match status" value="1"/>
</dbReference>
<evidence type="ECO:0000313" key="12">
    <source>
        <dbReference type="RefSeq" id="XP_010252281.1"/>
    </source>
</evidence>
<evidence type="ECO:0000256" key="6">
    <source>
        <dbReference type="ARBA" id="ARBA00023054"/>
    </source>
</evidence>
<dbReference type="GO" id="GO:0005663">
    <property type="term" value="C:DNA replication factor C complex"/>
    <property type="evidence" value="ECO:0000318"/>
    <property type="project" value="GO_Central"/>
</dbReference>
<comment type="similarity">
    <text evidence="1">Belongs to the DnaX/STICHEL family.</text>
</comment>
<feature type="region of interest" description="Disordered" evidence="8">
    <location>
        <begin position="98"/>
        <end position="138"/>
    </location>
</feature>
<name>A0A1U7ZF03_NELNU</name>
<evidence type="ECO:0000313" key="10">
    <source>
        <dbReference type="Proteomes" id="UP000189703"/>
    </source>
</evidence>
<accession>A0A1U7ZF03</accession>
<dbReference type="STRING" id="4432.A0A1U7ZF03"/>
<dbReference type="SUPFAM" id="SSF48019">
    <property type="entry name" value="post-AAA+ oligomerization domain-like"/>
    <property type="match status" value="1"/>
</dbReference>
<feature type="compositionally biased region" description="Polar residues" evidence="8">
    <location>
        <begin position="801"/>
        <end position="813"/>
    </location>
</feature>
<dbReference type="GO" id="GO:0006261">
    <property type="term" value="P:DNA-templated DNA replication"/>
    <property type="evidence" value="ECO:0000318"/>
    <property type="project" value="GO_Central"/>
</dbReference>
<dbReference type="Gene3D" id="1.10.8.60">
    <property type="match status" value="1"/>
</dbReference>
<feature type="compositionally biased region" description="Basic and acidic residues" evidence="8">
    <location>
        <begin position="821"/>
        <end position="837"/>
    </location>
</feature>
<keyword evidence="3" id="KW-0547">Nucleotide-binding</keyword>
<feature type="region of interest" description="Disordered" evidence="8">
    <location>
        <begin position="801"/>
        <end position="854"/>
    </location>
</feature>
<evidence type="ECO:0000313" key="11">
    <source>
        <dbReference type="RefSeq" id="XP_010252280.1"/>
    </source>
</evidence>
<dbReference type="OMA" id="QWEDELN"/>
<feature type="region of interest" description="Disordered" evidence="8">
    <location>
        <begin position="1170"/>
        <end position="1192"/>
    </location>
</feature>
<dbReference type="Pfam" id="PF22608">
    <property type="entry name" value="DNAX_ATPase_lid"/>
    <property type="match status" value="1"/>
</dbReference>
<dbReference type="SUPFAM" id="SSF52540">
    <property type="entry name" value="P-loop containing nucleoside triphosphate hydrolases"/>
    <property type="match status" value="1"/>
</dbReference>
<evidence type="ECO:0000256" key="3">
    <source>
        <dbReference type="ARBA" id="ARBA00022741"/>
    </source>
</evidence>
<dbReference type="Proteomes" id="UP000189703">
    <property type="component" value="Unplaced"/>
</dbReference>
<protein>
    <submittedName>
        <fullName evidence="11 12">Protein STICHEL</fullName>
    </submittedName>
</protein>
<proteinExistence type="inferred from homology"/>
<dbReference type="OrthoDB" id="1911163at2759"/>
<dbReference type="GeneID" id="104593900"/>
<dbReference type="Pfam" id="PF23007">
    <property type="entry name" value="DnaA_N-like_STI"/>
    <property type="match status" value="1"/>
</dbReference>
<dbReference type="PANTHER" id="PTHR11669">
    <property type="entry name" value="REPLICATION FACTOR C / DNA POLYMERASE III GAMMA-TAU SUBUNIT"/>
    <property type="match status" value="1"/>
</dbReference>
<dbReference type="GO" id="GO:0005524">
    <property type="term" value="F:ATP binding"/>
    <property type="evidence" value="ECO:0007669"/>
    <property type="project" value="UniProtKB-KW"/>
</dbReference>
<keyword evidence="4" id="KW-0862">Zinc</keyword>
<dbReference type="GO" id="GO:0003677">
    <property type="term" value="F:DNA binding"/>
    <property type="evidence" value="ECO:0007669"/>
    <property type="project" value="InterPro"/>
</dbReference>
<reference evidence="11 12" key="1">
    <citation type="submission" date="2025-04" db="UniProtKB">
        <authorList>
            <consortium name="RefSeq"/>
        </authorList>
    </citation>
    <scope>IDENTIFICATION</scope>
</reference>
<dbReference type="RefSeq" id="XP_010252282.1">
    <property type="nucleotide sequence ID" value="XM_010253980.2"/>
</dbReference>
<evidence type="ECO:0000256" key="1">
    <source>
        <dbReference type="ARBA" id="ARBA00006360"/>
    </source>
</evidence>
<dbReference type="AlphaFoldDB" id="A0A1U7ZF03"/>
<dbReference type="InterPro" id="IPR045085">
    <property type="entry name" value="HLD_clamp_pol_III_gamma_tau"/>
</dbReference>
<feature type="region of interest" description="Disordered" evidence="8">
    <location>
        <begin position="1248"/>
        <end position="1268"/>
    </location>
</feature>
<feature type="compositionally biased region" description="Basic and acidic residues" evidence="8">
    <location>
        <begin position="129"/>
        <end position="138"/>
    </location>
</feature>
<dbReference type="RefSeq" id="XP_010252280.1">
    <property type="nucleotide sequence ID" value="XM_010253978.2"/>
</dbReference>
<keyword evidence="5" id="KW-0067">ATP-binding</keyword>
<dbReference type="FunFam" id="1.10.8.60:FF:000013">
    <property type="entry name" value="DNA polymerase III subunit gamma/tau"/>
    <property type="match status" value="1"/>
</dbReference>
<keyword evidence="6 7" id="KW-0175">Coiled coil</keyword>
<evidence type="ECO:0000256" key="7">
    <source>
        <dbReference type="SAM" id="Coils"/>
    </source>
</evidence>
<dbReference type="eggNOG" id="KOG0989">
    <property type="taxonomic scope" value="Eukaryota"/>
</dbReference>
<evidence type="ECO:0000256" key="2">
    <source>
        <dbReference type="ARBA" id="ARBA00022723"/>
    </source>
</evidence>
<dbReference type="Gene3D" id="1.20.272.10">
    <property type="match status" value="1"/>
</dbReference>
<feature type="compositionally biased region" description="Basic and acidic residues" evidence="8">
    <location>
        <begin position="1170"/>
        <end position="1189"/>
    </location>
</feature>
<organism evidence="10 11">
    <name type="scientific">Nelumbo nucifera</name>
    <name type="common">Sacred lotus</name>
    <dbReference type="NCBI Taxonomy" id="4432"/>
    <lineage>
        <taxon>Eukaryota</taxon>
        <taxon>Viridiplantae</taxon>
        <taxon>Streptophyta</taxon>
        <taxon>Embryophyta</taxon>
        <taxon>Tracheophyta</taxon>
        <taxon>Spermatophyta</taxon>
        <taxon>Magnoliopsida</taxon>
        <taxon>Proteales</taxon>
        <taxon>Nelumbonaceae</taxon>
        <taxon>Nelumbo</taxon>
    </lineage>
</organism>
<feature type="coiled-coil region" evidence="7">
    <location>
        <begin position="754"/>
        <end position="784"/>
    </location>
</feature>
<sequence>MSSARIDPSELHLKKELTALRKAARFLRDPETCSSWRSPLSSRSVAAASSWTHGNGIRGNSSGANHAGGCSELDSQLPLRSENNRKKVFLYNWRSHSVKSNDSGAKLDGDKYGMEGSVPRSPEDSSSDANKEDSKSDTYIEDPVMVFRARGASLETPLRRTTRKSKKISAAPRQHIIKNPTNSKSLEYPLVSLRGTNNSVEQSDDTETCNSEDLRILTHNLTQKVGYTSRSVTPLLPRNGNWSHSSKLFRSIQREDSSYSYTPASTSSYNKYGNQNPSTVESWDGTTASFNGDELDHLELSRRQGCGIPCYWSKRTPKHRGCGSCYSPSLSDTLRRKGSSILCGSQTLYHKRRSARSNKRKLVSRSAQGVPLLTNGCDGRRGSEGSSVDTGQSDDELSTNFGELDLEALSRLDGRRWSSSCRSQEGLELVALTGGAEEGTPDHVRSLSQKYRPRFFDELIGQNIVVQSLVNAVSRGRIAPFYLFQGPRGTGKTTTARIFTAALNCLATQETKPCGFCGECTDFFSGKNMDLKEVDATNRKGIERIRHLLKNLSGRPLSSSSRYRVFIIDECHLLPSKTWSAFLKFLEETPPCVVFVFITTDIDGVPRTVLSRCQKYLFNKIKDTDIVTRLKKISVDENLDVESEALHLIALNADGSLRDAETMLDQLSLLGKRITTSLVNELVGVVSDEKLLDLLELAMSSDTAETVKRARELMDSGVDPMALMSQLAGLIMDIIAGTYHVVNSKSSGSFFGGRNLTEAELERLKQALKLLSEAEKQLRVSSERSTWFTAALLQLGAVSTDPTYTSSRRQSSKTTEEDPSDTSKEASADKKKTDALHVSRKSTSASTMPKAVNETYSPCGDPSLIVDGSSFDSRSTHKPFLEHGGSDALQEDVKTGNRVFRCTSPDKLDDIWERCIDRCHSKTLRQLLREHGKLISISDVEGVLIVLVAFCDGNIKSRAERFLSSITNSIEVVLRHNVEVRIELMPDVGTSTDRLQELGLTDSLGQKQMQVSEAMEKERKADPNSFTNGHTNLDMHQELVKLPRDGFNNSKNKLQSGSLEQSGSPLVDGKFHTTSGLPVFCTEGNDGICLSKERRQDTSMQRIQDFDEQRLESAWVQDAEKGTPRSVSRLKPERNQVLPQDGIYRQGQMTMTPISSEHCEDELNQEIKSLKANDHRGNKKDQSGRKVDHYPISPSLLHDSTFGGNFNKDNLGYESGPGHCGCNGILCWKPTKHFNKGKVKQGTIRSHKSGPYLVGQRGKPKMENTLTT</sequence>
<dbReference type="Gene3D" id="3.40.50.300">
    <property type="entry name" value="P-loop containing nucleotide triphosphate hydrolases"/>
    <property type="match status" value="1"/>
</dbReference>
<keyword evidence="10" id="KW-1185">Reference proteome</keyword>
<gene>
    <name evidence="11 12 13" type="primary">LOC104593900</name>
</gene>
<dbReference type="RefSeq" id="XP_010252281.1">
    <property type="nucleotide sequence ID" value="XM_010253979.2"/>
</dbReference>
<dbReference type="Pfam" id="PF12169">
    <property type="entry name" value="DNA_pol3_gamma3"/>
    <property type="match status" value="1"/>
</dbReference>
<dbReference type="GO" id="GO:0006281">
    <property type="term" value="P:DNA repair"/>
    <property type="evidence" value="ECO:0000318"/>
    <property type="project" value="GO_Central"/>
</dbReference>
<evidence type="ECO:0000256" key="8">
    <source>
        <dbReference type="SAM" id="MobiDB-lite"/>
    </source>
</evidence>
<dbReference type="GO" id="GO:0009360">
    <property type="term" value="C:DNA polymerase III complex"/>
    <property type="evidence" value="ECO:0007669"/>
    <property type="project" value="InterPro"/>
</dbReference>
<evidence type="ECO:0000313" key="13">
    <source>
        <dbReference type="RefSeq" id="XP_010252282.1"/>
    </source>
</evidence>
<dbReference type="GO" id="GO:0046872">
    <property type="term" value="F:metal ion binding"/>
    <property type="evidence" value="ECO:0007669"/>
    <property type="project" value="UniProtKB-KW"/>
</dbReference>
<dbReference type="InterPro" id="IPR008921">
    <property type="entry name" value="DNA_pol3_clamp-load_cplx_C"/>
</dbReference>
<evidence type="ECO:0000256" key="4">
    <source>
        <dbReference type="ARBA" id="ARBA00022833"/>
    </source>
</evidence>
<evidence type="ECO:0000256" key="5">
    <source>
        <dbReference type="ARBA" id="ARBA00022840"/>
    </source>
</evidence>